<dbReference type="GeneID" id="63805027"/>
<evidence type="ECO:0000313" key="3">
    <source>
        <dbReference type="Proteomes" id="UP000193922"/>
    </source>
</evidence>
<dbReference type="AlphaFoldDB" id="A0A1Y1W131"/>
<name>A0A1Y1W131_9FUNG</name>
<organism evidence="2 3">
    <name type="scientific">Linderina pennispora</name>
    <dbReference type="NCBI Taxonomy" id="61395"/>
    <lineage>
        <taxon>Eukaryota</taxon>
        <taxon>Fungi</taxon>
        <taxon>Fungi incertae sedis</taxon>
        <taxon>Zoopagomycota</taxon>
        <taxon>Kickxellomycotina</taxon>
        <taxon>Kickxellomycetes</taxon>
        <taxon>Kickxellales</taxon>
        <taxon>Kickxellaceae</taxon>
        <taxon>Linderina</taxon>
    </lineage>
</organism>
<evidence type="ECO:0000313" key="2">
    <source>
        <dbReference type="EMBL" id="ORX67243.1"/>
    </source>
</evidence>
<dbReference type="RefSeq" id="XP_040741165.1">
    <property type="nucleotide sequence ID" value="XM_040888379.1"/>
</dbReference>
<reference evidence="2 3" key="1">
    <citation type="submission" date="2016-07" db="EMBL/GenBank/DDBJ databases">
        <title>Pervasive Adenine N6-methylation of Active Genes in Fungi.</title>
        <authorList>
            <consortium name="DOE Joint Genome Institute"/>
            <person name="Mondo S.J."/>
            <person name="Dannebaum R.O."/>
            <person name="Kuo R.C."/>
            <person name="Labutti K."/>
            <person name="Haridas S."/>
            <person name="Kuo A."/>
            <person name="Salamov A."/>
            <person name="Ahrendt S.R."/>
            <person name="Lipzen A."/>
            <person name="Sullivan W."/>
            <person name="Andreopoulos W.B."/>
            <person name="Clum A."/>
            <person name="Lindquist E."/>
            <person name="Daum C."/>
            <person name="Ramamoorthy G.K."/>
            <person name="Gryganskyi A."/>
            <person name="Culley D."/>
            <person name="Magnuson J.K."/>
            <person name="James T.Y."/>
            <person name="O'Malley M.A."/>
            <person name="Stajich J.E."/>
            <person name="Spatafora J.W."/>
            <person name="Visel A."/>
            <person name="Grigoriev I.V."/>
        </authorList>
    </citation>
    <scope>NUCLEOTIDE SEQUENCE [LARGE SCALE GENOMIC DNA]</scope>
    <source>
        <strain evidence="2 3">ATCC 12442</strain>
    </source>
</reference>
<evidence type="ECO:0000256" key="1">
    <source>
        <dbReference type="SAM" id="MobiDB-lite"/>
    </source>
</evidence>
<comment type="caution">
    <text evidence="2">The sequence shown here is derived from an EMBL/GenBank/DDBJ whole genome shotgun (WGS) entry which is preliminary data.</text>
</comment>
<sequence>MASGVPREIALDDPWRETYDPYEDFAEKREMIRLIRPHPVVVEVGKKPTSDMEDQWKSEVVSKMMSVDFPGLLGLLGYQNDFVEFQNLEGSKLSELAEKIQTKEVLKDVQFIRETGTRREPVRFIDNYFHLLIDEIAPEDRAYHDIINHDWRPIVDTDLMPGLIVSYAEKGFNDDRGRLRVILAHIFMPVVISGHGLVTDASKDKDMAKMCACVRGMWATQTARTFIPALYIDDDFNATFYVFARGRVLSTTLGSLEDTSKSSLTTTITRLAFILQLPDTFGCFSAWTDGKKDIKFVHPSQGEEGSSLAALYAQPVNIVGWLFGPGDGEYIYLDFPLKVPDDITLFGHLNSLVELRISTDEKLTLFSWYPTSSRTWGNVDGILQTQPSGLIPTIRDRGIIVADLFGYRLEYIIFDYKGEPTDDLVNELLWLRDGRAWATSSLDQPESQRPWDKRADNHPARFSSRFLRKRRLSSRSDTSASSTEKHAPQHKMPRHH</sequence>
<feature type="compositionally biased region" description="Basic and acidic residues" evidence="1">
    <location>
        <begin position="449"/>
        <end position="459"/>
    </location>
</feature>
<gene>
    <name evidence="2" type="ORF">DL89DRAFT_269669</name>
</gene>
<dbReference type="Proteomes" id="UP000193922">
    <property type="component" value="Unassembled WGS sequence"/>
</dbReference>
<protein>
    <submittedName>
        <fullName evidence="2">Uncharacterized protein</fullName>
    </submittedName>
</protein>
<feature type="region of interest" description="Disordered" evidence="1">
    <location>
        <begin position="441"/>
        <end position="496"/>
    </location>
</feature>
<dbReference type="EMBL" id="MCFD01000013">
    <property type="protein sequence ID" value="ORX67243.1"/>
    <property type="molecule type" value="Genomic_DNA"/>
</dbReference>
<accession>A0A1Y1W131</accession>
<keyword evidence="3" id="KW-1185">Reference proteome</keyword>
<proteinExistence type="predicted"/>
<dbReference type="OrthoDB" id="5592585at2759"/>